<comment type="similarity">
    <text evidence="2">Belongs to the TonB family.</text>
</comment>
<keyword evidence="9 10" id="KW-0472">Membrane</keyword>
<evidence type="ECO:0000313" key="12">
    <source>
        <dbReference type="EMBL" id="QIG80065.1"/>
    </source>
</evidence>
<evidence type="ECO:0000256" key="5">
    <source>
        <dbReference type="ARBA" id="ARBA00022519"/>
    </source>
</evidence>
<evidence type="ECO:0000313" key="13">
    <source>
        <dbReference type="Proteomes" id="UP000501568"/>
    </source>
</evidence>
<keyword evidence="4" id="KW-1003">Cell membrane</keyword>
<evidence type="ECO:0000256" key="7">
    <source>
        <dbReference type="ARBA" id="ARBA00022927"/>
    </source>
</evidence>
<comment type="subcellular location">
    <subcellularLocation>
        <location evidence="1">Cell inner membrane</location>
        <topology evidence="1">Single-pass membrane protein</topology>
        <orientation evidence="1">Periplasmic side</orientation>
    </subcellularLocation>
</comment>
<dbReference type="GO" id="GO:0098797">
    <property type="term" value="C:plasma membrane protein complex"/>
    <property type="evidence" value="ECO:0007669"/>
    <property type="project" value="TreeGrafter"/>
</dbReference>
<evidence type="ECO:0000256" key="10">
    <source>
        <dbReference type="SAM" id="Phobius"/>
    </source>
</evidence>
<feature type="domain" description="TonB C-terminal" evidence="11">
    <location>
        <begin position="87"/>
        <end position="182"/>
    </location>
</feature>
<dbReference type="InterPro" id="IPR051045">
    <property type="entry name" value="TonB-dependent_transducer"/>
</dbReference>
<keyword evidence="7" id="KW-0653">Protein transport</keyword>
<evidence type="ECO:0000256" key="1">
    <source>
        <dbReference type="ARBA" id="ARBA00004383"/>
    </source>
</evidence>
<dbReference type="PANTHER" id="PTHR33446">
    <property type="entry name" value="PROTEIN TONB-RELATED"/>
    <property type="match status" value="1"/>
</dbReference>
<protein>
    <submittedName>
        <fullName evidence="12">Energy transducer TonB</fullName>
    </submittedName>
</protein>
<dbReference type="Gene3D" id="3.30.1150.10">
    <property type="match status" value="1"/>
</dbReference>
<evidence type="ECO:0000256" key="9">
    <source>
        <dbReference type="ARBA" id="ARBA00023136"/>
    </source>
</evidence>
<evidence type="ECO:0000259" key="11">
    <source>
        <dbReference type="PROSITE" id="PS52015"/>
    </source>
</evidence>
<gene>
    <name evidence="12" type="ORF">G5C33_09920</name>
</gene>
<accession>A0A6G6Y571</accession>
<dbReference type="GO" id="GO:0015031">
    <property type="term" value="P:protein transport"/>
    <property type="evidence" value="ECO:0007669"/>
    <property type="project" value="UniProtKB-KW"/>
</dbReference>
<keyword evidence="6 10" id="KW-0812">Transmembrane</keyword>
<dbReference type="KEGG" id="spzr:G5C33_09920"/>
<proteinExistence type="inferred from homology"/>
<name>A0A6G6Y571_9SPHN</name>
<dbReference type="AlphaFoldDB" id="A0A6G6Y571"/>
<dbReference type="GO" id="GO:0055085">
    <property type="term" value="P:transmembrane transport"/>
    <property type="evidence" value="ECO:0007669"/>
    <property type="project" value="InterPro"/>
</dbReference>
<evidence type="ECO:0000256" key="4">
    <source>
        <dbReference type="ARBA" id="ARBA00022475"/>
    </source>
</evidence>
<dbReference type="PANTHER" id="PTHR33446:SF2">
    <property type="entry name" value="PROTEIN TONB"/>
    <property type="match status" value="1"/>
</dbReference>
<organism evidence="12 13">
    <name type="scientific">Stakelama tenebrarum</name>
    <dbReference type="NCBI Taxonomy" id="2711215"/>
    <lineage>
        <taxon>Bacteria</taxon>
        <taxon>Pseudomonadati</taxon>
        <taxon>Pseudomonadota</taxon>
        <taxon>Alphaproteobacteria</taxon>
        <taxon>Sphingomonadales</taxon>
        <taxon>Sphingomonadaceae</taxon>
        <taxon>Stakelama</taxon>
    </lineage>
</organism>
<evidence type="ECO:0000256" key="6">
    <source>
        <dbReference type="ARBA" id="ARBA00022692"/>
    </source>
</evidence>
<dbReference type="NCBIfam" id="TIGR01352">
    <property type="entry name" value="tonB_Cterm"/>
    <property type="match status" value="1"/>
</dbReference>
<dbReference type="InterPro" id="IPR037682">
    <property type="entry name" value="TonB_C"/>
</dbReference>
<feature type="transmembrane region" description="Helical" evidence="10">
    <location>
        <begin position="22"/>
        <end position="43"/>
    </location>
</feature>
<sequence>MSPDGKGPEVEEQGAFTGQGPVLQWTVLSVIALLLLFLAYAAVTFAIRTLPDIVASVQARHKAEPVSGAPVRREQVETLTEALQPPAAPARLRSGYIGNADYPVEARRHGEEGVVRIRFVIGTDGRVGDCRIAVSSGSDALDAASCRLIAERFAYDPARDSEGKPVREIRHQTIRWEIDDAE</sequence>
<keyword evidence="5" id="KW-0997">Cell inner membrane</keyword>
<evidence type="ECO:0000256" key="8">
    <source>
        <dbReference type="ARBA" id="ARBA00022989"/>
    </source>
</evidence>
<dbReference type="EMBL" id="CP049109">
    <property type="protein sequence ID" value="QIG80065.1"/>
    <property type="molecule type" value="Genomic_DNA"/>
</dbReference>
<evidence type="ECO:0000256" key="2">
    <source>
        <dbReference type="ARBA" id="ARBA00006555"/>
    </source>
</evidence>
<evidence type="ECO:0000256" key="3">
    <source>
        <dbReference type="ARBA" id="ARBA00022448"/>
    </source>
</evidence>
<dbReference type="RefSeq" id="WP_165327068.1">
    <property type="nucleotide sequence ID" value="NZ_CP049109.1"/>
</dbReference>
<dbReference type="GO" id="GO:0031992">
    <property type="term" value="F:energy transducer activity"/>
    <property type="evidence" value="ECO:0007669"/>
    <property type="project" value="TreeGrafter"/>
</dbReference>
<dbReference type="Pfam" id="PF03544">
    <property type="entry name" value="TonB_C"/>
    <property type="match status" value="1"/>
</dbReference>
<dbReference type="SUPFAM" id="SSF74653">
    <property type="entry name" value="TolA/TonB C-terminal domain"/>
    <property type="match status" value="1"/>
</dbReference>
<reference evidence="12 13" key="1">
    <citation type="submission" date="2020-02" db="EMBL/GenBank/DDBJ databases">
        <authorList>
            <person name="Zheng R.K."/>
            <person name="Sun C.M."/>
        </authorList>
    </citation>
    <scope>NUCLEOTIDE SEQUENCE [LARGE SCALE GENOMIC DNA]</scope>
    <source>
        <strain evidence="13">zrk23</strain>
    </source>
</reference>
<keyword evidence="3" id="KW-0813">Transport</keyword>
<dbReference type="PROSITE" id="PS52015">
    <property type="entry name" value="TONB_CTD"/>
    <property type="match status" value="1"/>
</dbReference>
<keyword evidence="8 10" id="KW-1133">Transmembrane helix</keyword>
<dbReference type="InterPro" id="IPR006260">
    <property type="entry name" value="TonB/TolA_C"/>
</dbReference>
<dbReference type="Proteomes" id="UP000501568">
    <property type="component" value="Chromosome"/>
</dbReference>
<keyword evidence="13" id="KW-1185">Reference proteome</keyword>